<dbReference type="EMBL" id="CP036532">
    <property type="protein sequence ID" value="QBK32186.1"/>
    <property type="molecule type" value="Genomic_DNA"/>
</dbReference>
<feature type="chain" id="PRO_5020645040" evidence="4">
    <location>
        <begin position="23"/>
        <end position="211"/>
    </location>
</feature>
<keyword evidence="3" id="KW-0676">Redox-active center</keyword>
<dbReference type="SUPFAM" id="SSF52833">
    <property type="entry name" value="Thioredoxin-like"/>
    <property type="match status" value="1"/>
</dbReference>
<feature type="signal peptide" evidence="4">
    <location>
        <begin position="1"/>
        <end position="22"/>
    </location>
</feature>
<dbReference type="InterPro" id="IPR013766">
    <property type="entry name" value="Thioredoxin_domain"/>
</dbReference>
<evidence type="ECO:0000256" key="1">
    <source>
        <dbReference type="ARBA" id="ARBA00004196"/>
    </source>
</evidence>
<name>A0A4P6V6R0_9HYPH</name>
<evidence type="ECO:0000313" key="7">
    <source>
        <dbReference type="Proteomes" id="UP000293719"/>
    </source>
</evidence>
<keyword evidence="4" id="KW-0732">Signal</keyword>
<dbReference type="PANTHER" id="PTHR42852:SF17">
    <property type="entry name" value="THIOREDOXIN-LIKE PROTEIN HI_1115"/>
    <property type="match status" value="1"/>
</dbReference>
<dbReference type="InterPro" id="IPR050553">
    <property type="entry name" value="Thioredoxin_ResA/DsbE_sf"/>
</dbReference>
<dbReference type="PROSITE" id="PS51352">
    <property type="entry name" value="THIOREDOXIN_2"/>
    <property type="match status" value="1"/>
</dbReference>
<proteinExistence type="predicted"/>
<organism evidence="6 7">
    <name type="scientific">Roseitalea porphyridii</name>
    <dbReference type="NCBI Taxonomy" id="1852022"/>
    <lineage>
        <taxon>Bacteria</taxon>
        <taxon>Pseudomonadati</taxon>
        <taxon>Pseudomonadota</taxon>
        <taxon>Alphaproteobacteria</taxon>
        <taxon>Hyphomicrobiales</taxon>
        <taxon>Ahrensiaceae</taxon>
        <taxon>Roseitalea</taxon>
    </lineage>
</organism>
<dbReference type="InterPro" id="IPR036249">
    <property type="entry name" value="Thioredoxin-like_sf"/>
</dbReference>
<dbReference type="AlphaFoldDB" id="A0A4P6V6R0"/>
<keyword evidence="2" id="KW-0201">Cytochrome c-type biogenesis</keyword>
<accession>A0A4P6V6R0</accession>
<dbReference type="PROSITE" id="PS00194">
    <property type="entry name" value="THIOREDOXIN_1"/>
    <property type="match status" value="1"/>
</dbReference>
<gene>
    <name evidence="6" type="ORF">E0E05_00385</name>
</gene>
<protein>
    <submittedName>
        <fullName evidence="6">TlpA family protein disulfide reductase</fullName>
    </submittedName>
</protein>
<dbReference type="Proteomes" id="UP000293719">
    <property type="component" value="Chromosome"/>
</dbReference>
<evidence type="ECO:0000256" key="4">
    <source>
        <dbReference type="SAM" id="SignalP"/>
    </source>
</evidence>
<dbReference type="OrthoDB" id="9799347at2"/>
<evidence type="ECO:0000256" key="2">
    <source>
        <dbReference type="ARBA" id="ARBA00022748"/>
    </source>
</evidence>
<dbReference type="GO" id="GO:0015036">
    <property type="term" value="F:disulfide oxidoreductase activity"/>
    <property type="evidence" value="ECO:0007669"/>
    <property type="project" value="UniProtKB-ARBA"/>
</dbReference>
<evidence type="ECO:0000259" key="5">
    <source>
        <dbReference type="PROSITE" id="PS51352"/>
    </source>
</evidence>
<comment type="subcellular location">
    <subcellularLocation>
        <location evidence="1">Cell envelope</location>
    </subcellularLocation>
</comment>
<dbReference type="KEGG" id="rpod:E0E05_00385"/>
<dbReference type="GO" id="GO:0030313">
    <property type="term" value="C:cell envelope"/>
    <property type="evidence" value="ECO:0007669"/>
    <property type="project" value="UniProtKB-SubCell"/>
</dbReference>
<dbReference type="GO" id="GO:0017004">
    <property type="term" value="P:cytochrome complex assembly"/>
    <property type="evidence" value="ECO:0007669"/>
    <property type="project" value="UniProtKB-KW"/>
</dbReference>
<dbReference type="PANTHER" id="PTHR42852">
    <property type="entry name" value="THIOL:DISULFIDE INTERCHANGE PROTEIN DSBE"/>
    <property type="match status" value="1"/>
</dbReference>
<dbReference type="NCBIfam" id="NF047696">
    <property type="entry name" value="ThlDiSintTplARhiz"/>
    <property type="match status" value="1"/>
</dbReference>
<feature type="domain" description="Thioredoxin" evidence="5">
    <location>
        <begin position="56"/>
        <end position="205"/>
    </location>
</feature>
<dbReference type="Gene3D" id="3.40.30.10">
    <property type="entry name" value="Glutaredoxin"/>
    <property type="match status" value="1"/>
</dbReference>
<evidence type="ECO:0000256" key="3">
    <source>
        <dbReference type="ARBA" id="ARBA00023284"/>
    </source>
</evidence>
<dbReference type="InterPro" id="IPR017937">
    <property type="entry name" value="Thioredoxin_CS"/>
</dbReference>
<reference evidence="6 7" key="1">
    <citation type="journal article" date="2017" name="Int. J. Syst. Evol. Microbiol.">
        <title>Roseitalea porphyridii gen. nov., sp. nov., isolated from a red alga, and reclassification of Hoeflea suaedae Chung et al. 2013 as Pseudohoeflea suaedae gen. nov., comb. nov.</title>
        <authorList>
            <person name="Hyeon J.W."/>
            <person name="Jeong S.E."/>
            <person name="Baek K."/>
            <person name="Jeon C.O."/>
        </authorList>
    </citation>
    <scope>NUCLEOTIDE SEQUENCE [LARGE SCALE GENOMIC DNA]</scope>
    <source>
        <strain evidence="6 7">MA7-20</strain>
    </source>
</reference>
<dbReference type="Pfam" id="PF08534">
    <property type="entry name" value="Redoxin"/>
    <property type="match status" value="1"/>
</dbReference>
<sequence length="211" mass="21782">MGVIAALVVAVAAALGSAGVYGSGGASDNGQQAAGACNGAYATAIEPYLTGDVAAMGLRDDPENLSALAFNDGSGAPITMADTGGKLRLVNLWATWCAPCREEMPWLEELQVERGGDDFEVVAISVDGGSDEKPRAFLEEIGVDDLAFYHDPTIGVFNTLRREGLALGLPVTLLIDENDCVIANMNGPAHWASPDAFALIDAALSVRGQGS</sequence>
<keyword evidence="7" id="KW-1185">Reference proteome</keyword>
<evidence type="ECO:0000313" key="6">
    <source>
        <dbReference type="EMBL" id="QBK32186.1"/>
    </source>
</evidence>
<dbReference type="CDD" id="cd02966">
    <property type="entry name" value="TlpA_like_family"/>
    <property type="match status" value="1"/>
</dbReference>
<dbReference type="InterPro" id="IPR013740">
    <property type="entry name" value="Redoxin"/>
</dbReference>